<comment type="caution">
    <text evidence="2">Lacks conserved residue(s) required for the propagation of feature annotation.</text>
</comment>
<dbReference type="PANTHER" id="PTHR15036">
    <property type="entry name" value="PIKACHURIN-LIKE PROTEIN"/>
    <property type="match status" value="1"/>
</dbReference>
<dbReference type="Ensembl" id="ENST00000651860.1">
    <property type="protein sequence ID" value="ENSP00000498842.1"/>
    <property type="gene ID" value="ENSG00000112769.21"/>
</dbReference>
<dbReference type="HGNC" id="HGNC:6484">
    <property type="gene designation" value="LAMA4"/>
</dbReference>
<dbReference type="Pfam" id="PF06009">
    <property type="entry name" value="Laminin_II"/>
    <property type="match status" value="1"/>
</dbReference>
<evidence type="ECO:0000256" key="3">
    <source>
        <dbReference type="SAM" id="MobiDB-lite"/>
    </source>
</evidence>
<dbReference type="Bgee" id="ENSG00000112769">
    <property type="expression patterns" value="Expressed in lower esophagus muscularis layer and 183 other cell types or tissues"/>
</dbReference>
<feature type="domain" description="Laminin G" evidence="4">
    <location>
        <begin position="888"/>
        <end position="1061"/>
    </location>
</feature>
<dbReference type="AlphaFoldDB" id="A0A494C139"/>
<dbReference type="InterPro" id="IPR001791">
    <property type="entry name" value="Laminin_G"/>
</dbReference>
<dbReference type="FunFam" id="2.60.120.200:FF:000053">
    <property type="entry name" value="Laminin subunit alpha 4"/>
    <property type="match status" value="1"/>
</dbReference>
<dbReference type="ChiTaRS" id="LAMA4">
    <property type="organism name" value="human"/>
</dbReference>
<evidence type="ECO:0000313" key="6">
    <source>
        <dbReference type="Proteomes" id="UP000005640"/>
    </source>
</evidence>
<dbReference type="Gene3D" id="2.60.120.200">
    <property type="match status" value="5"/>
</dbReference>
<feature type="domain" description="Laminin G" evidence="4">
    <location>
        <begin position="710"/>
        <end position="881"/>
    </location>
</feature>
<reference evidence="5" key="4">
    <citation type="submission" date="2025-08" db="UniProtKB">
        <authorList>
            <consortium name="Ensembl"/>
        </authorList>
    </citation>
    <scope>IDENTIFICATION</scope>
</reference>
<dbReference type="Proteomes" id="UP000005640">
    <property type="component" value="Chromosome 6"/>
</dbReference>
<evidence type="ECO:0000259" key="4">
    <source>
        <dbReference type="PROSITE" id="PS50025"/>
    </source>
</evidence>
<dbReference type="EMBL" id="AL590106">
    <property type="status" value="NOT_ANNOTATED_CDS"/>
    <property type="molecule type" value="Genomic_DNA"/>
</dbReference>
<keyword evidence="7 8" id="KW-1267">Proteomics identification</keyword>
<gene>
    <name evidence="5" type="primary">LAMA4</name>
</gene>
<reference evidence="5 6" key="3">
    <citation type="journal article" date="2004" name="Nature">
        <title>Finishing the euchromatic sequence of the human genome.</title>
        <authorList>
            <consortium name="International Human Genome Sequencing Consortium"/>
        </authorList>
    </citation>
    <scope>NUCLEOTIDE SEQUENCE [LARGE SCALE GENOMIC DNA]</scope>
</reference>
<reference evidence="5" key="5">
    <citation type="submission" date="2025-09" db="UniProtKB">
        <authorList>
            <consortium name="Ensembl"/>
        </authorList>
    </citation>
    <scope>IDENTIFICATION</scope>
</reference>
<reference evidence="5 6" key="2">
    <citation type="journal article" date="2003" name="Nature">
        <title>The DNA sequence and analysis of human chromosome 6.</title>
        <authorList>
            <person name="Mungall A.J."/>
            <person name="Palmer S.A."/>
            <person name="Sims S.K."/>
            <person name="Edwards C.A."/>
            <person name="Ashurst J.L."/>
            <person name="Wilming L."/>
            <person name="Jones M.C."/>
            <person name="Horton R."/>
            <person name="Hunt S.E."/>
            <person name="Scott C.E."/>
            <person name="Gilbert J.G."/>
            <person name="Clamp M.E."/>
            <person name="Bethel G."/>
            <person name="Milne S."/>
            <person name="Ainscough R."/>
            <person name="Almeida J.P."/>
            <person name="Ambrose K.D."/>
            <person name="Andrews T.D."/>
            <person name="Ashwell R.I."/>
            <person name="Babbage A.K."/>
            <person name="Bagguley C.L."/>
            <person name="Bailey J."/>
            <person name="Banerjee R."/>
            <person name="Barker D.J."/>
            <person name="Barlow K.F."/>
            <person name="Bates K."/>
            <person name="Beare D.M."/>
            <person name="Beasley H."/>
            <person name="Beasley O."/>
            <person name="Bird C.P."/>
            <person name="Blakey S."/>
            <person name="Bray-Allen S."/>
            <person name="Brook J."/>
            <person name="Brown A.J."/>
            <person name="Brown J.Y."/>
            <person name="Burford D.C."/>
            <person name="Burrill W."/>
            <person name="Burton J."/>
            <person name="Carder C."/>
            <person name="Carter N.P."/>
            <person name="Chapman J.C."/>
            <person name="Clark S.Y."/>
            <person name="Clark G."/>
            <person name="Clee C.M."/>
            <person name="Clegg S."/>
            <person name="Cobley V."/>
            <person name="Collier R.E."/>
            <person name="Collins J.E."/>
            <person name="Colman L.K."/>
            <person name="Corby N.R."/>
            <person name="Coville G.J."/>
            <person name="Culley K.M."/>
            <person name="Dhami P."/>
            <person name="Davies J."/>
            <person name="Dunn M."/>
            <person name="Earthrowl M.E."/>
            <person name="Ellington A.E."/>
            <person name="Evans K.A."/>
            <person name="Faulkner L."/>
            <person name="Francis M.D."/>
            <person name="Frankish A."/>
            <person name="Frankland J."/>
            <person name="French L."/>
            <person name="Garner P."/>
            <person name="Garnett J."/>
            <person name="Ghori M.J."/>
            <person name="Gilby L.M."/>
            <person name="Gillson C.J."/>
            <person name="Glithero R.J."/>
            <person name="Grafham D.V."/>
            <person name="Grant M."/>
            <person name="Gribble S."/>
            <person name="Griffiths C."/>
            <person name="Griffiths M."/>
            <person name="Hall R."/>
            <person name="Halls K.S."/>
            <person name="Hammond S."/>
            <person name="Harley J.L."/>
            <person name="Hart E.A."/>
            <person name="Heath P.D."/>
            <person name="Heathcott R."/>
            <person name="Holmes S.J."/>
            <person name="Howden P.J."/>
            <person name="Howe K.L."/>
            <person name="Howell G.R."/>
            <person name="Huckle E."/>
            <person name="Humphray S.J."/>
            <person name="Humphries M.D."/>
            <person name="Hunt A.R."/>
            <person name="Johnson C.M."/>
            <person name="Joy A.A."/>
            <person name="Kay M."/>
            <person name="Keenan S.J."/>
            <person name="Kimberley A.M."/>
            <person name="King A."/>
            <person name="Laird G.K."/>
            <person name="Langford C."/>
            <person name="Lawlor S."/>
            <person name="Leongamornlert D.A."/>
            <person name="Leversha M."/>
            <person name="Lloyd C.R."/>
            <person name="Lloyd D.M."/>
            <person name="Loveland J.E."/>
            <person name="Lovell J."/>
            <person name="Martin S."/>
            <person name="Mashreghi-Mohammadi M."/>
            <person name="Maslen G.L."/>
            <person name="Matthews L."/>
            <person name="McCann O.T."/>
            <person name="McLaren S.J."/>
            <person name="McLay K."/>
            <person name="McMurray A."/>
            <person name="Moore M.J."/>
            <person name="Mullikin J.C."/>
            <person name="Niblett D."/>
            <person name="Nickerson T."/>
            <person name="Novik K.L."/>
            <person name="Oliver K."/>
            <person name="Overton-Larty E.K."/>
            <person name="Parker A."/>
            <person name="Patel R."/>
            <person name="Pearce A.V."/>
            <person name="Peck A.I."/>
            <person name="Phillimore B."/>
            <person name="Phillips S."/>
            <person name="Plumb R.W."/>
            <person name="Porter K.M."/>
            <person name="Ramsey Y."/>
            <person name="Ranby S.A."/>
            <person name="Rice C.M."/>
            <person name="Ross M.T."/>
            <person name="Searle S.M."/>
            <person name="Sehra H.K."/>
            <person name="Sheridan E."/>
            <person name="Skuce C.D."/>
            <person name="Smith S."/>
            <person name="Smith M."/>
            <person name="Spraggon L."/>
            <person name="Squares S.L."/>
            <person name="Steward C.A."/>
            <person name="Sycamore N."/>
            <person name="Tamlyn-Hall G."/>
            <person name="Tester J."/>
            <person name="Theaker A.J."/>
            <person name="Thomas D.W."/>
            <person name="Thorpe A."/>
            <person name="Tracey A."/>
            <person name="Tromans A."/>
            <person name="Tubby B."/>
            <person name="Wall M."/>
            <person name="Wallis J.M."/>
            <person name="West A.P."/>
            <person name="White S.S."/>
            <person name="Whitehead S.L."/>
            <person name="Whittaker H."/>
            <person name="Wild A."/>
            <person name="Willey D.J."/>
            <person name="Wilmer T.E."/>
            <person name="Wood J.M."/>
            <person name="Wray P.W."/>
            <person name="Wyatt J.C."/>
            <person name="Young L."/>
            <person name="Younger R.M."/>
            <person name="Bentley D.R."/>
            <person name="Coulson A."/>
            <person name="Durbin R."/>
            <person name="Hubbard T."/>
            <person name="Sulston J.E."/>
            <person name="Dunham I."/>
            <person name="Rogers J."/>
            <person name="Beck S."/>
        </authorList>
    </citation>
    <scope>NUCLEOTIDE SEQUENCE [LARGE SCALE GENOMIC DNA]</scope>
</reference>
<feature type="region of interest" description="Disordered" evidence="3">
    <location>
        <begin position="660"/>
        <end position="681"/>
    </location>
</feature>
<dbReference type="GO" id="GO:0016020">
    <property type="term" value="C:membrane"/>
    <property type="evidence" value="ECO:0007669"/>
    <property type="project" value="UniProtKB-SubCell"/>
</dbReference>
<name>A0A494C139_HUMAN</name>
<accession>A0A494C139</accession>
<dbReference type="InterPro" id="IPR010307">
    <property type="entry name" value="Laminin_dom_II"/>
</dbReference>
<dbReference type="InterPro" id="IPR050372">
    <property type="entry name" value="Neurexin-related_CASP"/>
</dbReference>
<dbReference type="PANTHER" id="PTHR15036:SF47">
    <property type="entry name" value="LAMININ SUBUNIT ALPHA-4"/>
    <property type="match status" value="1"/>
</dbReference>
<dbReference type="CDD" id="cd00110">
    <property type="entry name" value="LamG"/>
    <property type="match status" value="4"/>
</dbReference>
<dbReference type="SMR" id="A0A494C139"/>
<evidence type="ECO:0007829" key="8">
    <source>
        <dbReference type="ProteomicsDB" id="A0A494C139"/>
    </source>
</evidence>
<feature type="domain" description="Laminin G" evidence="4">
    <location>
        <begin position="123"/>
        <end position="325"/>
    </location>
</feature>
<dbReference type="EMBL" id="KF510935">
    <property type="status" value="NOT_ANNOTATED_CDS"/>
    <property type="molecule type" value="Genomic_DNA"/>
</dbReference>
<dbReference type="EMBL" id="Z99289">
    <property type="status" value="NOT_ANNOTATED_CDS"/>
    <property type="molecule type" value="Genomic_DNA"/>
</dbReference>
<evidence type="ECO:0000256" key="2">
    <source>
        <dbReference type="PROSITE-ProRule" id="PRU00122"/>
    </source>
</evidence>
<feature type="domain" description="Laminin G" evidence="4">
    <location>
        <begin position="337"/>
        <end position="517"/>
    </location>
</feature>
<dbReference type="ExpressionAtlas" id="A0A494C139">
    <property type="expression patterns" value="baseline and differential"/>
</dbReference>
<evidence type="ECO:0007829" key="7">
    <source>
        <dbReference type="PeptideAtlas" id="A0A494C139"/>
    </source>
</evidence>
<dbReference type="VEuPathDB" id="HostDB:ENSG00000112769"/>
<keyword evidence="6" id="KW-1185">Reference proteome</keyword>
<evidence type="ECO:0000313" key="5">
    <source>
        <dbReference type="Ensembl" id="ENSP00000498842.1"/>
    </source>
</evidence>
<dbReference type="FunFam" id="2.60.120.200:FF:000064">
    <property type="entry name" value="Laminin subunit alpha 4"/>
    <property type="match status" value="1"/>
</dbReference>
<sequence>RLSDAVKQLQAAERGDAQQRLGQSRLITEEANRTTMEVQQATAPMANNLTNWSQNLQHFDSSAYNTAVNSARDAVRNLTEVVPQLLDQLRTVEQKRPASNVSASIQRIRELIAQTRSVASKIQVSMMFDGQSAVEVHSRTSMDDLKAFTSLSLYMKPPVKRPELTETADQFILYLGSKNAKKEYMGLAIKNDNLVYVYNLGTKDVEIPLDSKPVSSWPAYFSIVKIERVGKHGKVFLTVPSLSSTAEEKFIKKGEFSGDDSLLDLDPEDTVFYVGGVPSNFKLPTSLNLPGFVGCLELATLNNDVISLYNFKHIYNMDPSTSVPCARDKLAFTQSRAASYFFDGSGYAVVRDITRRGKFGQVTRFDIEVRTPADNGLILLMVNGSMFFRLEMRNGYLHVFYDFGFSGGPVHLEDTLKKAQINDAKYHEISIIYHNDKKMILVVDRRHVKSMDNEKMKIPFTDIYIGGAPPEILQSRALRAHLPLDINFRGCMKGFQFQKKDFNLLEQTETLGVGYGCPEDSLISRRAYFNGQSFIASIQKISFFDGFEGGFNFRTLQPNGLLFYYASGSDVFSISLDNGTVIMDVKGIKVQSVDKQYNDGLSHFVISSVSPTSNAYFTRVDRDVEVEDFQRYTEKVHTSLYECPIESSPLFLLHKKGKNLSKPKASQNKKGGKSKDAPSWDPVALKLPERNTPRNSHCHLSNSPRAIEHAYQYGGTANSRQEFEHLKGDFGAKSQFSIRLRTRSSHGMIFYVSDQEENDFMTLFLAHGRLVYMFNVGHKKLKIRSQEKYNDGLWHDVIFIRERSSGRLVIDGLRVLEESLPPTEATWKIKGPIYLGGVAPGKAVKNVQINSIYSFSGCLSNLQLNGASITSASQTFSVTPCFEGPMETGTYFSTEGGYVVLDESFNIGLKFEIAFEVRPRSSSGTLVHGHSVNGEYLNVHMKNGQVIVKVNNGIRDFSTSVTPKQSLCDGRWHRITVIRDSNVVQLDVDSEVNHVVGPLNPKPIDHREPVFVGGVPESLLTPRLAPSKPFTGCIRHFVIDGHPVSFSKAALVSGAVSINSCPAA</sequence>
<dbReference type="FunFam" id="2.60.120.200:FF:000058">
    <property type="entry name" value="Laminin subunit alpha 4"/>
    <property type="match status" value="1"/>
</dbReference>
<feature type="non-terminal residue" evidence="5">
    <location>
        <position position="1"/>
    </location>
</feature>
<dbReference type="GO" id="GO:0007155">
    <property type="term" value="P:cell adhesion"/>
    <property type="evidence" value="ECO:0007669"/>
    <property type="project" value="InterPro"/>
</dbReference>
<organism evidence="5 6">
    <name type="scientific">Homo sapiens</name>
    <name type="common">Human</name>
    <dbReference type="NCBI Taxonomy" id="9606"/>
    <lineage>
        <taxon>Eukaryota</taxon>
        <taxon>Metazoa</taxon>
        <taxon>Chordata</taxon>
        <taxon>Craniata</taxon>
        <taxon>Vertebrata</taxon>
        <taxon>Euteleostomi</taxon>
        <taxon>Mammalia</taxon>
        <taxon>Eutheria</taxon>
        <taxon>Euarchontoglires</taxon>
        <taxon>Primates</taxon>
        <taxon>Haplorrhini</taxon>
        <taxon>Catarrhini</taxon>
        <taxon>Hominidae</taxon>
        <taxon>Homo</taxon>
    </lineage>
</organism>
<dbReference type="Ensembl" id="ENST00000651860.1">
    <property type="protein sequence ID" value="ENSP00000498842.1"/>
    <property type="gene ID" value="ENSG00000112769.20"/>
</dbReference>
<dbReference type="FunFam" id="2.60.120.200:FF:000066">
    <property type="entry name" value="Laminin subunit alpha 4"/>
    <property type="match status" value="1"/>
</dbReference>
<evidence type="ECO:0000256" key="1">
    <source>
        <dbReference type="ARBA" id="ARBA00022737"/>
    </source>
</evidence>
<dbReference type="PROSITE" id="PS50025">
    <property type="entry name" value="LAM_G_DOMAIN"/>
    <property type="match status" value="4"/>
</dbReference>
<keyword evidence="1" id="KW-0677">Repeat</keyword>
<dbReference type="Pfam" id="PF02210">
    <property type="entry name" value="Laminin_G_2"/>
    <property type="match status" value="5"/>
</dbReference>
<dbReference type="OpenTargets" id="ENSG00000112769"/>
<reference evidence="5 6" key="1">
    <citation type="journal article" date="2001" name="Nature">
        <title>Initial sequencing and analysis of the human genome.</title>
        <authorList>
            <consortium name="International Human Genome Sequencing Consortium"/>
            <person name="Lander E.S."/>
            <person name="Linton L.M."/>
            <person name="Birren B."/>
            <person name="Nusbaum C."/>
            <person name="Zody M.C."/>
            <person name="Baldwin J."/>
            <person name="Devon K."/>
            <person name="Dewar K."/>
            <person name="Doyle M."/>
            <person name="FitzHugh W."/>
            <person name="Funke R."/>
            <person name="Gage D."/>
            <person name="Harris K."/>
            <person name="Heaford A."/>
            <person name="Howland J."/>
            <person name="Kann L."/>
            <person name="Lehoczky J."/>
            <person name="LeVine R."/>
            <person name="McEwan P."/>
            <person name="McKernan K."/>
            <person name="Meldrim J."/>
            <person name="Mesirov J.P."/>
            <person name="Miranda C."/>
            <person name="Morris W."/>
            <person name="Naylor J."/>
            <person name="Raymond C."/>
            <person name="Rosetti M."/>
            <person name="Santos R."/>
            <person name="Sheridan A."/>
            <person name="Sougnez C."/>
            <person name="Stange-Thomann N."/>
            <person name="Stojanovic N."/>
            <person name="Subramanian A."/>
            <person name="Wyman D."/>
            <person name="Rogers J."/>
            <person name="Sulston J."/>
            <person name="Ainscough R."/>
            <person name="Beck S."/>
            <person name="Bentley D."/>
            <person name="Burton J."/>
            <person name="Clee C."/>
            <person name="Carter N."/>
            <person name="Coulson A."/>
            <person name="Deadman R."/>
            <person name="Deloukas P."/>
            <person name="Dunham A."/>
            <person name="Dunham I."/>
            <person name="Durbin R."/>
            <person name="French L."/>
            <person name="Grafham D."/>
            <person name="Gregory S."/>
            <person name="Hubbard T."/>
            <person name="Humphray S."/>
            <person name="Hunt A."/>
            <person name="Jones M."/>
            <person name="Lloyd C."/>
            <person name="McMurray A."/>
            <person name="Matthews L."/>
            <person name="Mercer S."/>
            <person name="Milne S."/>
            <person name="Mullikin J.C."/>
            <person name="Mungall A."/>
            <person name="Plumb R."/>
            <person name="Ross M."/>
            <person name="Shownkeen R."/>
            <person name="Sims S."/>
            <person name="Waterston R.H."/>
            <person name="Wilson R.K."/>
            <person name="Hillier L.W."/>
            <person name="McPherson J.D."/>
            <person name="Marra M.A."/>
            <person name="Mardis E.R."/>
            <person name="Fulton L.A."/>
            <person name="Chinwalla A.T."/>
            <person name="Pepin K.H."/>
            <person name="Gish W.R."/>
            <person name="Chissoe S.L."/>
            <person name="Wendl M.C."/>
            <person name="Delehaunty K.D."/>
            <person name="Miner T.L."/>
            <person name="Delehaunty A."/>
            <person name="Kramer J.B."/>
            <person name="Cook L.L."/>
            <person name="Fulton R.S."/>
            <person name="Johnson D.L."/>
            <person name="Minx P.J."/>
            <person name="Clifton S.W."/>
            <person name="Hawkins T."/>
            <person name="Branscomb E."/>
            <person name="Predki P."/>
            <person name="Richardson P."/>
            <person name="Wenning S."/>
            <person name="Slezak T."/>
            <person name="Doggett N."/>
            <person name="Cheng J.F."/>
            <person name="Olsen A."/>
            <person name="Lucas S."/>
            <person name="Elkin C."/>
            <person name="Uberbacher E."/>
            <person name="Frazier M."/>
            <person name="Gibbs R.A."/>
            <person name="Muzny D.M."/>
            <person name="Scherer S.E."/>
            <person name="Bouck J.B."/>
            <person name="Sodergren E.J."/>
            <person name="Worley K.C."/>
            <person name="Rives C.M."/>
            <person name="Gorrell J.H."/>
            <person name="Metzker M.L."/>
            <person name="Naylor S.L."/>
            <person name="Kucherlapati R.S."/>
            <person name="Nelson D.L."/>
            <person name="Weinstock G.M."/>
            <person name="Sakaki Y."/>
            <person name="Fujiyama A."/>
            <person name="Hattori M."/>
            <person name="Yada T."/>
            <person name="Toyoda A."/>
            <person name="Itoh T."/>
            <person name="Kawagoe C."/>
            <person name="Watanabe H."/>
            <person name="Totoki Y."/>
            <person name="Taylor T."/>
            <person name="Weissenbach J."/>
            <person name="Heilig R."/>
            <person name="Saurin W."/>
            <person name="Artiguenave F."/>
            <person name="Brottier P."/>
            <person name="Bruls T."/>
            <person name="Pelletier E."/>
            <person name="Robert C."/>
            <person name="Wincker P."/>
            <person name="Smith D.R."/>
            <person name="Doucette-Stamm L."/>
            <person name="Rubenfield M."/>
            <person name="Weinstock K."/>
            <person name="Lee H.M."/>
            <person name="Dubois J."/>
            <person name="Rosenthal A."/>
            <person name="Platzer M."/>
            <person name="Nyakatura G."/>
            <person name="Taudien S."/>
            <person name="Rump A."/>
            <person name="Yang H."/>
            <person name="Yu J."/>
            <person name="Wang J."/>
            <person name="Huang G."/>
            <person name="Gu J."/>
            <person name="Hood L."/>
            <person name="Rowen L."/>
            <person name="Madan A."/>
            <person name="Qin S."/>
            <person name="Davis R.W."/>
            <person name="Federspiel N.A."/>
            <person name="Abola A.P."/>
            <person name="Proctor M.J."/>
            <person name="Myers R.M."/>
            <person name="Schmutz J."/>
            <person name="Dickson M."/>
            <person name="Grimwood J."/>
            <person name="Cox D.R."/>
            <person name="Olson M.V."/>
            <person name="Kaul R."/>
            <person name="Raymond C."/>
            <person name="Shimizu N."/>
            <person name="Kawasaki K."/>
            <person name="Minoshima S."/>
            <person name="Evans G.A."/>
            <person name="Athanasiou M."/>
            <person name="Schultz R."/>
            <person name="Roe B.A."/>
            <person name="Chen F."/>
            <person name="Pan H."/>
            <person name="Ramser J."/>
            <person name="Lehrach H."/>
            <person name="Reinhardt R."/>
            <person name="McCombie W.R."/>
            <person name="de la Bastide M."/>
            <person name="Dedhia N."/>
            <person name="Blocker H."/>
            <person name="Hornischer K."/>
            <person name="Nordsiek G."/>
            <person name="Agarwala R."/>
            <person name="Aravind L."/>
            <person name="Bailey J.A."/>
            <person name="Bateman A."/>
            <person name="Batzoglou S."/>
            <person name="Birney E."/>
            <person name="Bork P."/>
            <person name="Brown D.G."/>
            <person name="Burge C.B."/>
            <person name="Cerutti L."/>
            <person name="Chen H.C."/>
            <person name="Church D."/>
            <person name="Clamp M."/>
            <person name="Copley R.R."/>
            <person name="Doerks T."/>
            <person name="Eddy S.R."/>
            <person name="Eichler E.E."/>
            <person name="Furey T.S."/>
            <person name="Galagan J."/>
            <person name="Gilbert J.G."/>
            <person name="Harmon C."/>
            <person name="Hayashizaki Y."/>
            <person name="Haussler D."/>
            <person name="Hermjakob H."/>
            <person name="Hokamp K."/>
            <person name="Jang W."/>
            <person name="Johnson L.S."/>
            <person name="Jones T.A."/>
            <person name="Kasif S."/>
            <person name="Kaspryzk A."/>
            <person name="Kennedy S."/>
            <person name="Kent W.J."/>
            <person name="Kitts P."/>
            <person name="Koonin E.V."/>
            <person name="Korf I."/>
            <person name="Kulp D."/>
            <person name="Lancet D."/>
            <person name="Lowe T.M."/>
            <person name="McLysaght A."/>
            <person name="Mikkelsen T."/>
            <person name="Moran J.V."/>
            <person name="Mulder N."/>
            <person name="Pollara V.J."/>
            <person name="Ponting C.P."/>
            <person name="Schuler G."/>
            <person name="Schultz J."/>
            <person name="Slater G."/>
            <person name="Smit A.F."/>
            <person name="Stupka E."/>
            <person name="Szustakowski J."/>
            <person name="Thierry-Mieg D."/>
            <person name="Thierry-Mieg J."/>
            <person name="Wagner L."/>
            <person name="Wallis J."/>
            <person name="Wheeler R."/>
            <person name="Williams A."/>
            <person name="Wolf Y.I."/>
            <person name="Wolfe K.H."/>
            <person name="Yang S.P."/>
            <person name="Yeh R.F."/>
            <person name="Collins F."/>
            <person name="Guyer M.S."/>
            <person name="Peterson J."/>
            <person name="Felsenfeld A."/>
            <person name="Wetterstrand K.A."/>
            <person name="Patrinos A."/>
            <person name="Morgan M.J."/>
            <person name="de Jong P."/>
            <person name="Catanese J.J."/>
            <person name="Osoegawa K."/>
            <person name="Shizuya H."/>
            <person name="Choi S."/>
            <person name="Chen Y.J."/>
        </authorList>
    </citation>
    <scope>NUCLEOTIDE SEQUENCE [LARGE SCALE GENOMIC DNA]</scope>
</reference>
<proteinExistence type="evidence at protein level"/>
<dbReference type="InterPro" id="IPR013320">
    <property type="entry name" value="ConA-like_dom_sf"/>
</dbReference>
<dbReference type="SUPFAM" id="SSF49899">
    <property type="entry name" value="Concanavalin A-like lectins/glucanases"/>
    <property type="match status" value="5"/>
</dbReference>
<dbReference type="OrthoDB" id="5836593at2759"/>
<dbReference type="SMART" id="SM00282">
    <property type="entry name" value="LamG"/>
    <property type="match status" value="5"/>
</dbReference>
<dbReference type="Antibodypedia" id="2846">
    <property type="antibodies" value="367 antibodies from 29 providers"/>
</dbReference>
<dbReference type="MassIVE" id="A0A494C139"/>
<protein>
    <submittedName>
        <fullName evidence="5">Laminin subunit alpha 4</fullName>
    </submittedName>
</protein>
<dbReference type="GeneTree" id="ENSGT00940000159970"/>